<reference evidence="2" key="1">
    <citation type="submission" date="2022-03" db="EMBL/GenBank/DDBJ databases">
        <authorList>
            <person name="Tunstrom K."/>
        </authorList>
    </citation>
    <scope>NUCLEOTIDE SEQUENCE</scope>
</reference>
<evidence type="ECO:0000313" key="2">
    <source>
        <dbReference type="EMBL" id="CAH2103733.1"/>
    </source>
</evidence>
<feature type="region of interest" description="Disordered" evidence="1">
    <location>
        <begin position="83"/>
        <end position="107"/>
    </location>
</feature>
<gene>
    <name evidence="2" type="ORF">EEDITHA_LOCUS18205</name>
</gene>
<protein>
    <submittedName>
        <fullName evidence="2">Uncharacterized protein</fullName>
    </submittedName>
</protein>
<dbReference type="EMBL" id="CAKOGL010000026">
    <property type="protein sequence ID" value="CAH2103733.1"/>
    <property type="molecule type" value="Genomic_DNA"/>
</dbReference>
<dbReference type="AlphaFoldDB" id="A0AAU9UX45"/>
<feature type="region of interest" description="Disordered" evidence="1">
    <location>
        <begin position="1"/>
        <end position="23"/>
    </location>
</feature>
<name>A0AAU9UX45_EUPED</name>
<dbReference type="Proteomes" id="UP001153954">
    <property type="component" value="Unassembled WGS sequence"/>
</dbReference>
<comment type="caution">
    <text evidence="2">The sequence shown here is derived from an EMBL/GenBank/DDBJ whole genome shotgun (WGS) entry which is preliminary data.</text>
</comment>
<feature type="compositionally biased region" description="Polar residues" evidence="1">
    <location>
        <begin position="1"/>
        <end position="10"/>
    </location>
</feature>
<evidence type="ECO:0000313" key="3">
    <source>
        <dbReference type="Proteomes" id="UP001153954"/>
    </source>
</evidence>
<proteinExistence type="predicted"/>
<feature type="compositionally biased region" description="Acidic residues" evidence="1">
    <location>
        <begin position="88"/>
        <end position="107"/>
    </location>
</feature>
<accession>A0AAU9UX45</accession>
<organism evidence="2 3">
    <name type="scientific">Euphydryas editha</name>
    <name type="common">Edith's checkerspot</name>
    <dbReference type="NCBI Taxonomy" id="104508"/>
    <lineage>
        <taxon>Eukaryota</taxon>
        <taxon>Metazoa</taxon>
        <taxon>Ecdysozoa</taxon>
        <taxon>Arthropoda</taxon>
        <taxon>Hexapoda</taxon>
        <taxon>Insecta</taxon>
        <taxon>Pterygota</taxon>
        <taxon>Neoptera</taxon>
        <taxon>Endopterygota</taxon>
        <taxon>Lepidoptera</taxon>
        <taxon>Glossata</taxon>
        <taxon>Ditrysia</taxon>
        <taxon>Papilionoidea</taxon>
        <taxon>Nymphalidae</taxon>
        <taxon>Nymphalinae</taxon>
        <taxon>Euphydryas</taxon>
    </lineage>
</organism>
<sequence>MCHQSGTTNQGKGGRIATSVPEECSESQMSPLTKFCFILLYFMKYYFFSNHIHRQSDHYSRGDQLLKVYEYVAITPDILKDIAGSDTQSEDEIEPEKEDYSTDEDND</sequence>
<evidence type="ECO:0000256" key="1">
    <source>
        <dbReference type="SAM" id="MobiDB-lite"/>
    </source>
</evidence>
<keyword evidence="3" id="KW-1185">Reference proteome</keyword>